<feature type="signal peptide" evidence="1">
    <location>
        <begin position="1"/>
        <end position="22"/>
    </location>
</feature>
<reference evidence="2 3" key="1">
    <citation type="submission" date="2019-08" db="EMBL/GenBank/DDBJ databases">
        <title>Deep-cultivation of Planctomycetes and their phenomic and genomic characterization uncovers novel biology.</title>
        <authorList>
            <person name="Wiegand S."/>
            <person name="Jogler M."/>
            <person name="Boedeker C."/>
            <person name="Pinto D."/>
            <person name="Vollmers J."/>
            <person name="Rivas-Marin E."/>
            <person name="Kohn T."/>
            <person name="Peeters S.H."/>
            <person name="Heuer A."/>
            <person name="Rast P."/>
            <person name="Oberbeckmann S."/>
            <person name="Bunk B."/>
            <person name="Jeske O."/>
            <person name="Meyerdierks A."/>
            <person name="Storesund J.E."/>
            <person name="Kallscheuer N."/>
            <person name="Luecker S."/>
            <person name="Lage O.M."/>
            <person name="Pohl T."/>
            <person name="Merkel B.J."/>
            <person name="Hornburger P."/>
            <person name="Mueller R.-W."/>
            <person name="Bruemmer F."/>
            <person name="Labrenz M."/>
            <person name="Spormann A.M."/>
            <person name="Op den Camp H."/>
            <person name="Overmann J."/>
            <person name="Amann R."/>
            <person name="Jetten M.S.M."/>
            <person name="Mascher T."/>
            <person name="Medema M.H."/>
            <person name="Devos D.P."/>
            <person name="Kaster A.-K."/>
            <person name="Ovreas L."/>
            <person name="Rohde M."/>
            <person name="Galperin M.Y."/>
            <person name="Jogler C."/>
        </authorList>
    </citation>
    <scope>NUCLEOTIDE SEQUENCE [LARGE SCALE GENOMIC DNA]</scope>
    <source>
        <strain evidence="2 3">OJF2</strain>
    </source>
</reference>
<evidence type="ECO:0000313" key="3">
    <source>
        <dbReference type="Proteomes" id="UP000324233"/>
    </source>
</evidence>
<evidence type="ECO:0000256" key="1">
    <source>
        <dbReference type="SAM" id="SignalP"/>
    </source>
</evidence>
<name>A0A5B9W5S2_9BACT</name>
<dbReference type="OrthoDB" id="287194at2"/>
<gene>
    <name evidence="2" type="ORF">OJF2_45100</name>
</gene>
<proteinExistence type="predicted"/>
<keyword evidence="1" id="KW-0732">Signal</keyword>
<protein>
    <submittedName>
        <fullName evidence="2">Uncharacterized protein</fullName>
    </submittedName>
</protein>
<dbReference type="Proteomes" id="UP000324233">
    <property type="component" value="Chromosome"/>
</dbReference>
<dbReference type="RefSeq" id="WP_148595690.1">
    <property type="nucleotide sequence ID" value="NZ_CP042997.1"/>
</dbReference>
<feature type="chain" id="PRO_5022953827" evidence="1">
    <location>
        <begin position="23"/>
        <end position="127"/>
    </location>
</feature>
<evidence type="ECO:0000313" key="2">
    <source>
        <dbReference type="EMBL" id="QEH35953.1"/>
    </source>
</evidence>
<keyword evidence="3" id="KW-1185">Reference proteome</keyword>
<accession>A0A5B9W5S2</accession>
<organism evidence="2 3">
    <name type="scientific">Aquisphaera giovannonii</name>
    <dbReference type="NCBI Taxonomy" id="406548"/>
    <lineage>
        <taxon>Bacteria</taxon>
        <taxon>Pseudomonadati</taxon>
        <taxon>Planctomycetota</taxon>
        <taxon>Planctomycetia</taxon>
        <taxon>Isosphaerales</taxon>
        <taxon>Isosphaeraceae</taxon>
        <taxon>Aquisphaera</taxon>
    </lineage>
</organism>
<dbReference type="PROSITE" id="PS51257">
    <property type="entry name" value="PROKAR_LIPOPROTEIN"/>
    <property type="match status" value="1"/>
</dbReference>
<dbReference type="EMBL" id="CP042997">
    <property type="protein sequence ID" value="QEH35953.1"/>
    <property type="molecule type" value="Genomic_DNA"/>
</dbReference>
<dbReference type="AlphaFoldDB" id="A0A5B9W5S2"/>
<dbReference type="KEGG" id="agv:OJF2_45100"/>
<sequence precursor="true">MTAIRWLSLAALAAAVGCSGGAGRSAGPSAGAEEARSALFAALDAWKKGQPKALSDRDPPVRFVDDDFAAGMRLTGYAIQEPDRPIAPDEDIPVTLSLRDARGKSIRRVAAYRVSTSPAPTVERSGR</sequence>